<proteinExistence type="predicted"/>
<evidence type="ECO:0000313" key="2">
    <source>
        <dbReference type="EnsemblMetazoa" id="Aqu2.1.21630_001"/>
    </source>
</evidence>
<sequence>MESSRQSKPGADDPPDLTMEIKVPHSPGQSLEPPAPQRKCGEMTDDKNVWEESIKTRVFVSFTASQISPSVNCDF</sequence>
<dbReference type="EnsemblMetazoa" id="Aqu2.1.21630_001">
    <property type="protein sequence ID" value="Aqu2.1.21630_001"/>
    <property type="gene ID" value="Aqu2.1.21630"/>
</dbReference>
<accession>A0A1X7U2I8</accession>
<dbReference type="AlphaFoldDB" id="A0A1X7U2I8"/>
<name>A0A1X7U2I8_AMPQE</name>
<evidence type="ECO:0000256" key="1">
    <source>
        <dbReference type="SAM" id="MobiDB-lite"/>
    </source>
</evidence>
<protein>
    <submittedName>
        <fullName evidence="2">Uncharacterized protein</fullName>
    </submittedName>
</protein>
<dbReference type="InParanoid" id="A0A1X7U2I8"/>
<reference evidence="2" key="1">
    <citation type="submission" date="2017-05" db="UniProtKB">
        <authorList>
            <consortium name="EnsemblMetazoa"/>
        </authorList>
    </citation>
    <scope>IDENTIFICATION</scope>
</reference>
<feature type="region of interest" description="Disordered" evidence="1">
    <location>
        <begin position="1"/>
        <end position="43"/>
    </location>
</feature>
<organism evidence="2">
    <name type="scientific">Amphimedon queenslandica</name>
    <name type="common">Sponge</name>
    <dbReference type="NCBI Taxonomy" id="400682"/>
    <lineage>
        <taxon>Eukaryota</taxon>
        <taxon>Metazoa</taxon>
        <taxon>Porifera</taxon>
        <taxon>Demospongiae</taxon>
        <taxon>Heteroscleromorpha</taxon>
        <taxon>Haplosclerida</taxon>
        <taxon>Niphatidae</taxon>
        <taxon>Amphimedon</taxon>
    </lineage>
</organism>